<feature type="transmembrane region" description="Helical" evidence="7">
    <location>
        <begin position="312"/>
        <end position="331"/>
    </location>
</feature>
<evidence type="ECO:0000313" key="9">
    <source>
        <dbReference type="EMBL" id="TFK28077.1"/>
    </source>
</evidence>
<evidence type="ECO:0000256" key="1">
    <source>
        <dbReference type="ARBA" id="ARBA00004211"/>
    </source>
</evidence>
<dbReference type="InterPro" id="IPR000535">
    <property type="entry name" value="MSP_dom"/>
</dbReference>
<dbReference type="InterPro" id="IPR013783">
    <property type="entry name" value="Ig-like_fold"/>
</dbReference>
<feature type="compositionally biased region" description="Polar residues" evidence="6">
    <location>
        <begin position="141"/>
        <end position="155"/>
    </location>
</feature>
<dbReference type="AlphaFoldDB" id="A0A5C3L5K5"/>
<name>A0A5C3L5K5_COPMA</name>
<protein>
    <submittedName>
        <fullName evidence="9">VAMP-associated protein</fullName>
    </submittedName>
</protein>
<keyword evidence="3 7" id="KW-0812">Transmembrane</keyword>
<dbReference type="EMBL" id="ML210159">
    <property type="protein sequence ID" value="TFK28077.1"/>
    <property type="molecule type" value="Genomic_DNA"/>
</dbReference>
<comment type="subcellular location">
    <subcellularLocation>
        <location evidence="1">Membrane</location>
        <topology evidence="1">Single-pass type IV membrane protein</topology>
    </subcellularLocation>
</comment>
<evidence type="ECO:0000313" key="10">
    <source>
        <dbReference type="Proteomes" id="UP000307440"/>
    </source>
</evidence>
<keyword evidence="5 7" id="KW-0472">Membrane</keyword>
<dbReference type="GO" id="GO:0005886">
    <property type="term" value="C:plasma membrane"/>
    <property type="evidence" value="ECO:0007669"/>
    <property type="project" value="TreeGrafter"/>
</dbReference>
<dbReference type="Pfam" id="PF00635">
    <property type="entry name" value="Motile_Sperm"/>
    <property type="match status" value="1"/>
</dbReference>
<dbReference type="GO" id="GO:0061817">
    <property type="term" value="P:endoplasmic reticulum-plasma membrane tethering"/>
    <property type="evidence" value="ECO:0007669"/>
    <property type="project" value="TreeGrafter"/>
</dbReference>
<dbReference type="InterPro" id="IPR016763">
    <property type="entry name" value="VAP"/>
</dbReference>
<sequence length="332" mass="37158">MSVSLNPPNTLGFRRPLTQLVKRSLTITNNNVNPIAFKVKTTAPKLYCVRPNSGRVEPGESLEVAVMLQALKEEPPLNTKCKDKFLIQSTVITQDKETMSLQDIWASTDANEEGKVYQQKLRVAFLPAEGQTLEEEDETAHNQSSILNQSDNFDTVRQPPVANGHQAIPTFAAPPPLEEPRRPSTPPPADFSVAREASQDPQPQQHQPSYDIPVVNEPVHRAPTPPPAVQPPSPAVTVITKENPINQQLYAENNELRSEIGRLKDEYARRLAEQQQENELRQRRRRSSDNLSNAETDIQTAVDEPLTQPDGVPLNVVIVIAFSVFFMTYIFF</sequence>
<evidence type="ECO:0000259" key="8">
    <source>
        <dbReference type="PROSITE" id="PS50202"/>
    </source>
</evidence>
<dbReference type="GO" id="GO:0090158">
    <property type="term" value="P:endoplasmic reticulum membrane organization"/>
    <property type="evidence" value="ECO:0007669"/>
    <property type="project" value="TreeGrafter"/>
</dbReference>
<dbReference type="GO" id="GO:0005789">
    <property type="term" value="C:endoplasmic reticulum membrane"/>
    <property type="evidence" value="ECO:0007669"/>
    <property type="project" value="InterPro"/>
</dbReference>
<evidence type="ECO:0000256" key="2">
    <source>
        <dbReference type="ARBA" id="ARBA00008932"/>
    </source>
</evidence>
<dbReference type="Gene3D" id="2.60.40.10">
    <property type="entry name" value="Immunoglobulins"/>
    <property type="match status" value="1"/>
</dbReference>
<comment type="similarity">
    <text evidence="2">Belongs to the VAMP-associated protein (VAP) (TC 9.B.17) family.</text>
</comment>
<dbReference type="Proteomes" id="UP000307440">
    <property type="component" value="Unassembled WGS sequence"/>
</dbReference>
<feature type="region of interest" description="Disordered" evidence="6">
    <location>
        <begin position="132"/>
        <end position="211"/>
    </location>
</feature>
<feature type="domain" description="MSP" evidence="8">
    <location>
        <begin position="2"/>
        <end position="126"/>
    </location>
</feature>
<dbReference type="PANTHER" id="PTHR10809:SF6">
    <property type="entry name" value="AT11025P-RELATED"/>
    <property type="match status" value="1"/>
</dbReference>
<accession>A0A5C3L5K5</accession>
<dbReference type="STRING" id="230819.A0A5C3L5K5"/>
<dbReference type="OrthoDB" id="264603at2759"/>
<gene>
    <name evidence="9" type="ORF">FA15DRAFT_585321</name>
</gene>
<feature type="compositionally biased region" description="Pro residues" evidence="6">
    <location>
        <begin position="172"/>
        <end position="189"/>
    </location>
</feature>
<feature type="compositionally biased region" description="Low complexity" evidence="6">
    <location>
        <begin position="199"/>
        <end position="208"/>
    </location>
</feature>
<dbReference type="PROSITE" id="PS50202">
    <property type="entry name" value="MSP"/>
    <property type="match status" value="1"/>
</dbReference>
<dbReference type="SUPFAM" id="SSF49354">
    <property type="entry name" value="PapD-like"/>
    <property type="match status" value="1"/>
</dbReference>
<dbReference type="PANTHER" id="PTHR10809">
    <property type="entry name" value="VESICLE-ASSOCIATED MEMBRANE PROTEIN-ASSOCIATED PROTEIN"/>
    <property type="match status" value="1"/>
</dbReference>
<dbReference type="InterPro" id="IPR008962">
    <property type="entry name" value="PapD-like_sf"/>
</dbReference>
<evidence type="ECO:0000256" key="6">
    <source>
        <dbReference type="SAM" id="MobiDB-lite"/>
    </source>
</evidence>
<evidence type="ECO:0000256" key="3">
    <source>
        <dbReference type="ARBA" id="ARBA00022692"/>
    </source>
</evidence>
<proteinExistence type="inferred from homology"/>
<feature type="region of interest" description="Disordered" evidence="6">
    <location>
        <begin position="273"/>
        <end position="306"/>
    </location>
</feature>
<evidence type="ECO:0000256" key="4">
    <source>
        <dbReference type="ARBA" id="ARBA00022989"/>
    </source>
</evidence>
<reference evidence="9 10" key="1">
    <citation type="journal article" date="2019" name="Nat. Ecol. Evol.">
        <title>Megaphylogeny resolves global patterns of mushroom evolution.</title>
        <authorList>
            <person name="Varga T."/>
            <person name="Krizsan K."/>
            <person name="Foldi C."/>
            <person name="Dima B."/>
            <person name="Sanchez-Garcia M."/>
            <person name="Sanchez-Ramirez S."/>
            <person name="Szollosi G.J."/>
            <person name="Szarkandi J.G."/>
            <person name="Papp V."/>
            <person name="Albert L."/>
            <person name="Andreopoulos W."/>
            <person name="Angelini C."/>
            <person name="Antonin V."/>
            <person name="Barry K.W."/>
            <person name="Bougher N.L."/>
            <person name="Buchanan P."/>
            <person name="Buyck B."/>
            <person name="Bense V."/>
            <person name="Catcheside P."/>
            <person name="Chovatia M."/>
            <person name="Cooper J."/>
            <person name="Damon W."/>
            <person name="Desjardin D."/>
            <person name="Finy P."/>
            <person name="Geml J."/>
            <person name="Haridas S."/>
            <person name="Hughes K."/>
            <person name="Justo A."/>
            <person name="Karasinski D."/>
            <person name="Kautmanova I."/>
            <person name="Kiss B."/>
            <person name="Kocsube S."/>
            <person name="Kotiranta H."/>
            <person name="LaButti K.M."/>
            <person name="Lechner B.E."/>
            <person name="Liimatainen K."/>
            <person name="Lipzen A."/>
            <person name="Lukacs Z."/>
            <person name="Mihaltcheva S."/>
            <person name="Morgado L.N."/>
            <person name="Niskanen T."/>
            <person name="Noordeloos M.E."/>
            <person name="Ohm R.A."/>
            <person name="Ortiz-Santana B."/>
            <person name="Ovrebo C."/>
            <person name="Racz N."/>
            <person name="Riley R."/>
            <person name="Savchenko A."/>
            <person name="Shiryaev A."/>
            <person name="Soop K."/>
            <person name="Spirin V."/>
            <person name="Szebenyi C."/>
            <person name="Tomsovsky M."/>
            <person name="Tulloss R.E."/>
            <person name="Uehling J."/>
            <person name="Grigoriev I.V."/>
            <person name="Vagvolgyi C."/>
            <person name="Papp T."/>
            <person name="Martin F.M."/>
            <person name="Miettinen O."/>
            <person name="Hibbett D.S."/>
            <person name="Nagy L.G."/>
        </authorList>
    </citation>
    <scope>NUCLEOTIDE SEQUENCE [LARGE SCALE GENOMIC DNA]</scope>
    <source>
        <strain evidence="9 10">CBS 121175</strain>
    </source>
</reference>
<keyword evidence="10" id="KW-1185">Reference proteome</keyword>
<organism evidence="9 10">
    <name type="scientific">Coprinopsis marcescibilis</name>
    <name type="common">Agaric fungus</name>
    <name type="synonym">Psathyrella marcescibilis</name>
    <dbReference type="NCBI Taxonomy" id="230819"/>
    <lineage>
        <taxon>Eukaryota</taxon>
        <taxon>Fungi</taxon>
        <taxon>Dikarya</taxon>
        <taxon>Basidiomycota</taxon>
        <taxon>Agaricomycotina</taxon>
        <taxon>Agaricomycetes</taxon>
        <taxon>Agaricomycetidae</taxon>
        <taxon>Agaricales</taxon>
        <taxon>Agaricineae</taxon>
        <taxon>Psathyrellaceae</taxon>
        <taxon>Coprinopsis</taxon>
    </lineage>
</organism>
<evidence type="ECO:0000256" key="5">
    <source>
        <dbReference type="ARBA" id="ARBA00023136"/>
    </source>
</evidence>
<evidence type="ECO:0000256" key="7">
    <source>
        <dbReference type="SAM" id="Phobius"/>
    </source>
</evidence>
<dbReference type="GO" id="GO:0033149">
    <property type="term" value="F:FFAT motif binding"/>
    <property type="evidence" value="ECO:0007669"/>
    <property type="project" value="TreeGrafter"/>
</dbReference>
<dbReference type="PIRSF" id="PIRSF019693">
    <property type="entry name" value="VAMP-associated"/>
    <property type="match status" value="1"/>
</dbReference>
<keyword evidence="4 7" id="KW-1133">Transmembrane helix</keyword>